<evidence type="ECO:0000256" key="2">
    <source>
        <dbReference type="SAM" id="SignalP"/>
    </source>
</evidence>
<name>A0A7J8PEB3_GOSRA</name>
<evidence type="ECO:0000313" key="3">
    <source>
        <dbReference type="EMBL" id="MBA0587619.1"/>
    </source>
</evidence>
<feature type="signal peptide" evidence="2">
    <location>
        <begin position="1"/>
        <end position="19"/>
    </location>
</feature>
<accession>A0A7J8PEB3</accession>
<dbReference type="PANTHER" id="PTHR34564">
    <property type="entry name" value="PEPTIDYL-PROLYL CIS-TRANS ISOMERASE G"/>
    <property type="match status" value="1"/>
</dbReference>
<keyword evidence="2" id="KW-0732">Signal</keyword>
<keyword evidence="1" id="KW-0175">Coiled coil</keyword>
<evidence type="ECO:0000256" key="1">
    <source>
        <dbReference type="SAM" id="Coils"/>
    </source>
</evidence>
<reference evidence="3 4" key="1">
    <citation type="journal article" date="2019" name="Genome Biol. Evol.">
        <title>Insights into the evolution of the New World diploid cottons (Gossypium, subgenus Houzingenia) based on genome sequencing.</title>
        <authorList>
            <person name="Grover C.E."/>
            <person name="Arick M.A. 2nd"/>
            <person name="Thrash A."/>
            <person name="Conover J.L."/>
            <person name="Sanders W.S."/>
            <person name="Peterson D.G."/>
            <person name="Frelichowski J.E."/>
            <person name="Scheffler J.A."/>
            <person name="Scheffler B.E."/>
            <person name="Wendel J.F."/>
        </authorList>
    </citation>
    <scope>NUCLEOTIDE SEQUENCE [LARGE SCALE GENOMIC DNA]</scope>
    <source>
        <strain evidence="3">8</strain>
        <tissue evidence="3">Leaf</tissue>
    </source>
</reference>
<sequence length="130" mass="15138">MSRPMLLVFLFIILIITSQFEWRQPLVVDVDTTPSVSQKPQQISRREEAVKEKCRKLVRLNAKQNVLYPCLAIASIILSQEKKIQRLNELVRSLEQQLLQCKGDNKTTNGTVSYLTERILELERQQILED</sequence>
<dbReference type="AlphaFoldDB" id="A0A7J8PEB3"/>
<dbReference type="EMBL" id="JABEZZ010000006">
    <property type="protein sequence ID" value="MBA0587619.1"/>
    <property type="molecule type" value="Genomic_DNA"/>
</dbReference>
<organism evidence="3 4">
    <name type="scientific">Gossypium raimondii</name>
    <name type="common">Peruvian cotton</name>
    <name type="synonym">Gossypium klotzschianum subsp. raimondii</name>
    <dbReference type="NCBI Taxonomy" id="29730"/>
    <lineage>
        <taxon>Eukaryota</taxon>
        <taxon>Viridiplantae</taxon>
        <taxon>Streptophyta</taxon>
        <taxon>Embryophyta</taxon>
        <taxon>Tracheophyta</taxon>
        <taxon>Spermatophyta</taxon>
        <taxon>Magnoliopsida</taxon>
        <taxon>eudicotyledons</taxon>
        <taxon>Gunneridae</taxon>
        <taxon>Pentapetalae</taxon>
        <taxon>rosids</taxon>
        <taxon>malvids</taxon>
        <taxon>Malvales</taxon>
        <taxon>Malvaceae</taxon>
        <taxon>Malvoideae</taxon>
        <taxon>Gossypium</taxon>
    </lineage>
</organism>
<feature type="coiled-coil region" evidence="1">
    <location>
        <begin position="77"/>
        <end position="104"/>
    </location>
</feature>
<dbReference type="Proteomes" id="UP000593578">
    <property type="component" value="Unassembled WGS sequence"/>
</dbReference>
<gene>
    <name evidence="3" type="ORF">Gorai_000745</name>
</gene>
<protein>
    <recommendedName>
        <fullName evidence="5">BHLH domain-containing protein</fullName>
    </recommendedName>
</protein>
<dbReference type="PANTHER" id="PTHR34564:SF3">
    <property type="entry name" value="PEPTIDYL-PROLYL CIS-TRANS ISOMERASE G"/>
    <property type="match status" value="1"/>
</dbReference>
<proteinExistence type="predicted"/>
<evidence type="ECO:0000313" key="4">
    <source>
        <dbReference type="Proteomes" id="UP000593578"/>
    </source>
</evidence>
<evidence type="ECO:0008006" key="5">
    <source>
        <dbReference type="Google" id="ProtNLM"/>
    </source>
</evidence>
<comment type="caution">
    <text evidence="3">The sequence shown here is derived from an EMBL/GenBank/DDBJ whole genome shotgun (WGS) entry which is preliminary data.</text>
</comment>
<feature type="chain" id="PRO_5029782430" description="BHLH domain-containing protein" evidence="2">
    <location>
        <begin position="20"/>
        <end position="130"/>
    </location>
</feature>